<feature type="transmembrane region" description="Helical" evidence="8">
    <location>
        <begin position="291"/>
        <end position="310"/>
    </location>
</feature>
<dbReference type="PROSITE" id="PS51352">
    <property type="entry name" value="THIOREDOXIN_2"/>
    <property type="match status" value="1"/>
</dbReference>
<dbReference type="Proteomes" id="UP001166571">
    <property type="component" value="Unassembled WGS sequence"/>
</dbReference>
<evidence type="ECO:0000259" key="9">
    <source>
        <dbReference type="PROSITE" id="PS51352"/>
    </source>
</evidence>
<comment type="function">
    <text evidence="1">May be required for disulfide bond formation in some proteins.</text>
</comment>
<evidence type="ECO:0000256" key="5">
    <source>
        <dbReference type="ARBA" id="ARBA00023157"/>
    </source>
</evidence>
<feature type="region of interest" description="Disordered" evidence="7">
    <location>
        <begin position="173"/>
        <end position="288"/>
    </location>
</feature>
<protein>
    <submittedName>
        <fullName evidence="10">Thioredoxin domain-containing protein</fullName>
    </submittedName>
</protein>
<evidence type="ECO:0000256" key="2">
    <source>
        <dbReference type="ARBA" id="ARBA00005791"/>
    </source>
</evidence>
<name>A0ABS7MHT5_9SPHN</name>
<sequence>MTDRKDDYYQPWLRDPMPGEAPPAAGRGDEGLAKPQASPPLGIDLARYPLERDAPDPAPPRAARPRVDAGAIWNRVRRGAQGFADWTIDLGARADIPARVEALEIPRRTHLLAARSGAATAAAARAAARTAATAASTAAATTAKGWRKLDLGSRITQASAAMGRGVGQAAEKARTGIGEVARSGKEGLGEAAARMRPAPRSEPDGPPPSGLEQLLAREEKAAKTAATKASAPDLPLFAGEPDLPLAPTPTPRAKAAEASAAPSISASAPDDRSPPDRPPPRGREGHTTFPMPLWALAAGTVALLAATFWLGGRFGGGMNKAEVEAVVADYIRANPQIIPEALEAQRDREIAQAIDSIRPALEKPYAGAWAGNADGDVTMVVFTDYACGFCRASVPDIDRLLREDKRLKVVFRELPIIAPQSRDAALMALAAARQGKYDAFHHAMFAASSLEPAAIAAAAEKAGVVTDGSADATANEALFQRELDSNLAIATQLRLNATPSWVIGDEMFQGQVGYDALRQAVAKARAKG</sequence>
<dbReference type="PANTHER" id="PTHR13887">
    <property type="entry name" value="GLUTATHIONE S-TRANSFERASE KAPPA"/>
    <property type="match status" value="1"/>
</dbReference>
<keyword evidence="8" id="KW-0472">Membrane</keyword>
<evidence type="ECO:0000256" key="7">
    <source>
        <dbReference type="SAM" id="MobiDB-lite"/>
    </source>
</evidence>
<evidence type="ECO:0000256" key="4">
    <source>
        <dbReference type="ARBA" id="ARBA00023002"/>
    </source>
</evidence>
<keyword evidence="6" id="KW-0676">Redox-active center</keyword>
<dbReference type="InterPro" id="IPR041205">
    <property type="entry name" value="ScsC_N"/>
</dbReference>
<keyword evidence="4" id="KW-0560">Oxidoreductase</keyword>
<comment type="caution">
    <text evidence="10">The sequence shown here is derived from an EMBL/GenBank/DDBJ whole genome shotgun (WGS) entry which is preliminary data.</text>
</comment>
<dbReference type="PANTHER" id="PTHR13887:SF14">
    <property type="entry name" value="DISULFIDE BOND FORMATION PROTEIN D"/>
    <property type="match status" value="1"/>
</dbReference>
<proteinExistence type="inferred from homology"/>
<dbReference type="Pfam" id="PF18312">
    <property type="entry name" value="ScsC_N"/>
    <property type="match status" value="1"/>
</dbReference>
<feature type="domain" description="Thioredoxin" evidence="9">
    <location>
        <begin position="331"/>
        <end position="526"/>
    </location>
</feature>
<evidence type="ECO:0000313" key="11">
    <source>
        <dbReference type="Proteomes" id="UP001166571"/>
    </source>
</evidence>
<dbReference type="EMBL" id="JAILXK010000002">
    <property type="protein sequence ID" value="MBY4637651.1"/>
    <property type="molecule type" value="Genomic_DNA"/>
</dbReference>
<dbReference type="InterPro" id="IPR012336">
    <property type="entry name" value="Thioredoxin-like_fold"/>
</dbReference>
<keyword evidence="11" id="KW-1185">Reference proteome</keyword>
<feature type="compositionally biased region" description="Low complexity" evidence="7">
    <location>
        <begin position="251"/>
        <end position="268"/>
    </location>
</feature>
<gene>
    <name evidence="10" type="ORF">K5P26_10940</name>
</gene>
<dbReference type="InterPro" id="IPR013766">
    <property type="entry name" value="Thioredoxin_domain"/>
</dbReference>
<feature type="compositionally biased region" description="Basic and acidic residues" evidence="7">
    <location>
        <begin position="269"/>
        <end position="286"/>
    </location>
</feature>
<reference evidence="10" key="1">
    <citation type="submission" date="2021-08" db="EMBL/GenBank/DDBJ databases">
        <title>Sphingopyxis panaciterrulae sp. nov., isolated from the surface water of the Yellow Sea.</title>
        <authorList>
            <person name="Gao Z."/>
            <person name="Zhang D."/>
            <person name="Zhang A."/>
        </authorList>
    </citation>
    <scope>NUCLEOTIDE SEQUENCE</scope>
    <source>
        <strain evidence="10">XHP0097</strain>
    </source>
</reference>
<dbReference type="Gene3D" id="3.40.30.10">
    <property type="entry name" value="Glutaredoxin"/>
    <property type="match status" value="1"/>
</dbReference>
<evidence type="ECO:0000256" key="3">
    <source>
        <dbReference type="ARBA" id="ARBA00022729"/>
    </source>
</evidence>
<dbReference type="Pfam" id="PF13462">
    <property type="entry name" value="Thioredoxin_4"/>
    <property type="match status" value="1"/>
</dbReference>
<dbReference type="InterPro" id="IPR036249">
    <property type="entry name" value="Thioredoxin-like_sf"/>
</dbReference>
<evidence type="ECO:0000256" key="1">
    <source>
        <dbReference type="ARBA" id="ARBA00003565"/>
    </source>
</evidence>
<evidence type="ECO:0000256" key="6">
    <source>
        <dbReference type="ARBA" id="ARBA00023284"/>
    </source>
</evidence>
<feature type="region of interest" description="Disordered" evidence="7">
    <location>
        <begin position="1"/>
        <end position="64"/>
    </location>
</feature>
<keyword evidence="5" id="KW-1015">Disulfide bond</keyword>
<dbReference type="SUPFAM" id="SSF52833">
    <property type="entry name" value="Thioredoxin-like"/>
    <property type="match status" value="1"/>
</dbReference>
<keyword evidence="3" id="KW-0732">Signal</keyword>
<comment type="similarity">
    <text evidence="2">Belongs to the thioredoxin family. DsbA subfamily.</text>
</comment>
<dbReference type="RefSeq" id="WP_222136880.1">
    <property type="nucleotide sequence ID" value="NZ_JAILXK010000002.1"/>
</dbReference>
<evidence type="ECO:0000313" key="10">
    <source>
        <dbReference type="EMBL" id="MBY4637651.1"/>
    </source>
</evidence>
<accession>A0ABS7MHT5</accession>
<keyword evidence="8" id="KW-1133">Transmembrane helix</keyword>
<organism evidence="10 11">
    <name type="scientific">Sphingopyxis jiangsuensis</name>
    <dbReference type="NCBI Taxonomy" id="2871171"/>
    <lineage>
        <taxon>Bacteria</taxon>
        <taxon>Pseudomonadati</taxon>
        <taxon>Pseudomonadota</taxon>
        <taxon>Alphaproteobacteria</taxon>
        <taxon>Sphingomonadales</taxon>
        <taxon>Sphingomonadaceae</taxon>
        <taxon>Sphingopyxis</taxon>
    </lineage>
</organism>
<keyword evidence="8" id="KW-0812">Transmembrane</keyword>
<evidence type="ECO:0000256" key="8">
    <source>
        <dbReference type="SAM" id="Phobius"/>
    </source>
</evidence>